<dbReference type="EMBL" id="JAPWTJ010000328">
    <property type="protein sequence ID" value="KAJ8979595.1"/>
    <property type="molecule type" value="Genomic_DNA"/>
</dbReference>
<dbReference type="PANTHER" id="PTHR11530">
    <property type="entry name" value="D-AMINO ACID OXIDASE"/>
    <property type="match status" value="1"/>
</dbReference>
<reference evidence="9" key="1">
    <citation type="journal article" date="2023" name="Insect Mol. Biol.">
        <title>Genome sequencing provides insights into the evolution of gene families encoding plant cell wall-degrading enzymes in longhorned beetles.</title>
        <authorList>
            <person name="Shin N.R."/>
            <person name="Okamura Y."/>
            <person name="Kirsch R."/>
            <person name="Pauchet Y."/>
        </authorList>
    </citation>
    <scope>NUCLEOTIDE SEQUENCE</scope>
    <source>
        <strain evidence="9">MMC_N1</strain>
    </source>
</reference>
<comment type="subcellular location">
    <subcellularLocation>
        <location evidence="2">Peroxisome matrix</location>
    </subcellularLocation>
</comment>
<gene>
    <name evidence="9" type="ORF">NQ317_019483</name>
</gene>
<evidence type="ECO:0000256" key="1">
    <source>
        <dbReference type="ARBA" id="ARBA00001974"/>
    </source>
</evidence>
<keyword evidence="4" id="KW-0285">Flavoprotein</keyword>
<sequence length="183" mass="20323">MCKVAVIGCGVIGLTSALEIQNRIRNARVTIFTKTLGDKGKAKEAGISLQPIINLSDKKDYKIPDWVNVTLGHSELSRDHLKFVRNGGKILTREIKDFEELSNYDVIVNCTGLCSRDLAGDDRVNPIRGQISRVKAPWQFHTYIVDGDNSCYIIPNVNCVILGGTKTTQSQSGSGRVRHTRYF</sequence>
<dbReference type="Gene3D" id="3.40.50.720">
    <property type="entry name" value="NAD(P)-binding Rossmann-like Domain"/>
    <property type="match status" value="1"/>
</dbReference>
<keyword evidence="7" id="KW-0732">Signal</keyword>
<dbReference type="PANTHER" id="PTHR11530:SF11">
    <property type="entry name" value="D-ASPARTATE OXIDASE"/>
    <property type="match status" value="1"/>
</dbReference>
<dbReference type="Proteomes" id="UP001162164">
    <property type="component" value="Unassembled WGS sequence"/>
</dbReference>
<keyword evidence="10" id="KW-1185">Reference proteome</keyword>
<evidence type="ECO:0000256" key="4">
    <source>
        <dbReference type="ARBA" id="ARBA00022630"/>
    </source>
</evidence>
<dbReference type="Gene3D" id="3.30.9.10">
    <property type="entry name" value="D-Amino Acid Oxidase, subunit A, domain 2"/>
    <property type="match status" value="1"/>
</dbReference>
<evidence type="ECO:0000256" key="7">
    <source>
        <dbReference type="SAM" id="SignalP"/>
    </source>
</evidence>
<organism evidence="9 10">
    <name type="scientific">Molorchus minor</name>
    <dbReference type="NCBI Taxonomy" id="1323400"/>
    <lineage>
        <taxon>Eukaryota</taxon>
        <taxon>Metazoa</taxon>
        <taxon>Ecdysozoa</taxon>
        <taxon>Arthropoda</taxon>
        <taxon>Hexapoda</taxon>
        <taxon>Insecta</taxon>
        <taxon>Pterygota</taxon>
        <taxon>Neoptera</taxon>
        <taxon>Endopterygota</taxon>
        <taxon>Coleoptera</taxon>
        <taxon>Polyphaga</taxon>
        <taxon>Cucujiformia</taxon>
        <taxon>Chrysomeloidea</taxon>
        <taxon>Cerambycidae</taxon>
        <taxon>Lamiinae</taxon>
        <taxon>Monochamini</taxon>
        <taxon>Molorchus</taxon>
    </lineage>
</organism>
<dbReference type="SUPFAM" id="SSF51905">
    <property type="entry name" value="FAD/NAD(P)-binding domain"/>
    <property type="match status" value="1"/>
</dbReference>
<dbReference type="InterPro" id="IPR006076">
    <property type="entry name" value="FAD-dep_OxRdtase"/>
</dbReference>
<protein>
    <recommendedName>
        <fullName evidence="8">FAD dependent oxidoreductase domain-containing protein</fullName>
    </recommendedName>
</protein>
<evidence type="ECO:0000256" key="5">
    <source>
        <dbReference type="ARBA" id="ARBA00022827"/>
    </source>
</evidence>
<dbReference type="InterPro" id="IPR023209">
    <property type="entry name" value="DAO"/>
</dbReference>
<comment type="similarity">
    <text evidence="3">Belongs to the DAMOX/DASOX family.</text>
</comment>
<name>A0ABQ9JQT3_9CUCU</name>
<comment type="caution">
    <text evidence="9">The sequence shown here is derived from an EMBL/GenBank/DDBJ whole genome shotgun (WGS) entry which is preliminary data.</text>
</comment>
<proteinExistence type="inferred from homology"/>
<feature type="signal peptide" evidence="7">
    <location>
        <begin position="1"/>
        <end position="17"/>
    </location>
</feature>
<dbReference type="Pfam" id="PF01266">
    <property type="entry name" value="DAO"/>
    <property type="match status" value="1"/>
</dbReference>
<evidence type="ECO:0000313" key="9">
    <source>
        <dbReference type="EMBL" id="KAJ8979595.1"/>
    </source>
</evidence>
<feature type="chain" id="PRO_5045317732" description="FAD dependent oxidoreductase domain-containing protein" evidence="7">
    <location>
        <begin position="18"/>
        <end position="183"/>
    </location>
</feature>
<evidence type="ECO:0000256" key="6">
    <source>
        <dbReference type="ARBA" id="ARBA00023002"/>
    </source>
</evidence>
<accession>A0ABQ9JQT3</accession>
<evidence type="ECO:0000259" key="8">
    <source>
        <dbReference type="Pfam" id="PF01266"/>
    </source>
</evidence>
<evidence type="ECO:0000256" key="2">
    <source>
        <dbReference type="ARBA" id="ARBA00004253"/>
    </source>
</evidence>
<comment type="cofactor">
    <cofactor evidence="1">
        <name>FAD</name>
        <dbReference type="ChEBI" id="CHEBI:57692"/>
    </cofactor>
</comment>
<dbReference type="InterPro" id="IPR036188">
    <property type="entry name" value="FAD/NAD-bd_sf"/>
</dbReference>
<evidence type="ECO:0000313" key="10">
    <source>
        <dbReference type="Proteomes" id="UP001162164"/>
    </source>
</evidence>
<keyword evidence="5" id="KW-0274">FAD</keyword>
<feature type="domain" description="FAD dependent oxidoreductase" evidence="8">
    <location>
        <begin position="83"/>
        <end position="171"/>
    </location>
</feature>
<evidence type="ECO:0000256" key="3">
    <source>
        <dbReference type="ARBA" id="ARBA00006730"/>
    </source>
</evidence>
<keyword evidence="6" id="KW-0560">Oxidoreductase</keyword>